<proteinExistence type="predicted"/>
<reference evidence="1" key="1">
    <citation type="submission" date="2024-07" db="EMBL/GenBank/DDBJ databases">
        <title>Metagenome and Metagenome-Assembled Genomes of Archaea from a hot spring from the geothermal field of Los Azufres, Mexico.</title>
        <authorList>
            <person name="Marin-Paredes R."/>
            <person name="Martinez-Romero E."/>
            <person name="Servin-Garciduenas L.E."/>
        </authorList>
    </citation>
    <scope>NUCLEOTIDE SEQUENCE</scope>
</reference>
<comment type="caution">
    <text evidence="1">The sequence shown here is derived from an EMBL/GenBank/DDBJ whole genome shotgun (WGS) entry which is preliminary data.</text>
</comment>
<protein>
    <submittedName>
        <fullName evidence="1">Uncharacterized protein</fullName>
    </submittedName>
</protein>
<gene>
    <name evidence="1" type="ORF">TU35_003415</name>
</gene>
<dbReference type="EMBL" id="JZWT02000006">
    <property type="protein sequence ID" value="MFB6490289.1"/>
    <property type="molecule type" value="Genomic_DNA"/>
</dbReference>
<organism evidence="1 2">
    <name type="scientific">Thermoproteus sp. AZ2</name>
    <dbReference type="NCBI Taxonomy" id="1609232"/>
    <lineage>
        <taxon>Archaea</taxon>
        <taxon>Thermoproteota</taxon>
        <taxon>Thermoprotei</taxon>
        <taxon>Thermoproteales</taxon>
        <taxon>Thermoproteaceae</taxon>
        <taxon>Thermoproteus</taxon>
    </lineage>
</organism>
<evidence type="ECO:0000313" key="1">
    <source>
        <dbReference type="EMBL" id="MFB6490289.1"/>
    </source>
</evidence>
<name>A0ACC6UZN7_9CREN</name>
<evidence type="ECO:0000313" key="2">
    <source>
        <dbReference type="Proteomes" id="UP000033636"/>
    </source>
</evidence>
<sequence>MTTDLNADIDLGNGLVLELKPGGVKLGSSYVAGEVEVKGGEVLVGGRPLEFREAVKCPAKVGSQPLCGEGRGRPRVIYKAVALRGFEDLARVAELYATDAFNKGDCLAYYLASLIRGNGLLWDIYYRRVPRGGSRCGYIDAYFISRGLRELAPHDPEKLGGLGQRVKAALGLLRFSEALGLVERSWDGFVVAMRYGIYSALRWRLEPGPDSWKFLLGLYSALDPVVVPGGVAVDNGVVRAVPYLVAKIMGGWAVFFSTAGHPYTASNLNIMAAGGRIRGSYASCDGDRCVVGDLYFNVCVESECAVVRTWDFEYKGRPICGDAYGFIALRPCR</sequence>
<accession>A0ACC6UZN7</accession>
<dbReference type="Proteomes" id="UP000033636">
    <property type="component" value="Unassembled WGS sequence"/>
</dbReference>